<dbReference type="InterPro" id="IPR045851">
    <property type="entry name" value="AMP-bd_C_sf"/>
</dbReference>
<evidence type="ECO:0000256" key="3">
    <source>
        <dbReference type="ARBA" id="ARBA00022553"/>
    </source>
</evidence>
<dbReference type="PROSITE" id="PS00012">
    <property type="entry name" value="PHOSPHOPANTETHEINE"/>
    <property type="match status" value="5"/>
</dbReference>
<dbReference type="Pfam" id="PF00501">
    <property type="entry name" value="AMP-binding"/>
    <property type="match status" value="5"/>
</dbReference>
<dbReference type="InterPro" id="IPR023213">
    <property type="entry name" value="CAT-like_dom_sf"/>
</dbReference>
<dbReference type="InterPro" id="IPR036736">
    <property type="entry name" value="ACP-like_sf"/>
</dbReference>
<dbReference type="NCBIfam" id="NF003417">
    <property type="entry name" value="PRK04813.1"/>
    <property type="match status" value="5"/>
</dbReference>
<keyword evidence="2" id="KW-0596">Phosphopantetheine</keyword>
<feature type="domain" description="Carrier" evidence="6">
    <location>
        <begin position="5116"/>
        <end position="5191"/>
    </location>
</feature>
<dbReference type="Proteomes" id="UP001207654">
    <property type="component" value="Unassembled WGS sequence"/>
</dbReference>
<dbReference type="InterPro" id="IPR020845">
    <property type="entry name" value="AMP-binding_CS"/>
</dbReference>
<dbReference type="InterPro" id="IPR020806">
    <property type="entry name" value="PKS_PP-bd"/>
</dbReference>
<dbReference type="SUPFAM" id="SSF47336">
    <property type="entry name" value="ACP-like"/>
    <property type="match status" value="5"/>
</dbReference>
<feature type="region of interest" description="Disordered" evidence="5">
    <location>
        <begin position="6148"/>
        <end position="6167"/>
    </location>
</feature>
<dbReference type="PANTHER" id="PTHR45527">
    <property type="entry name" value="NONRIBOSOMAL PEPTIDE SYNTHETASE"/>
    <property type="match status" value="1"/>
</dbReference>
<dbReference type="SUPFAM" id="SSF52777">
    <property type="entry name" value="CoA-dependent acyltransferases"/>
    <property type="match status" value="16"/>
</dbReference>
<dbReference type="CDD" id="cd12117">
    <property type="entry name" value="A_NRPS_Srf_like"/>
    <property type="match status" value="1"/>
</dbReference>
<dbReference type="CDD" id="cd19534">
    <property type="entry name" value="E_NRPS"/>
    <property type="match status" value="2"/>
</dbReference>
<dbReference type="Pfam" id="PF00550">
    <property type="entry name" value="PP-binding"/>
    <property type="match status" value="5"/>
</dbReference>
<dbReference type="SMART" id="SM00823">
    <property type="entry name" value="PKS_PP"/>
    <property type="match status" value="5"/>
</dbReference>
<name>A0ABT4AE21_9BACT</name>
<organism evidence="7 8">
    <name type="scientific">Archangium lansingense</name>
    <dbReference type="NCBI Taxonomy" id="2995310"/>
    <lineage>
        <taxon>Bacteria</taxon>
        <taxon>Pseudomonadati</taxon>
        <taxon>Myxococcota</taxon>
        <taxon>Myxococcia</taxon>
        <taxon>Myxococcales</taxon>
        <taxon>Cystobacterineae</taxon>
        <taxon>Archangiaceae</taxon>
        <taxon>Archangium</taxon>
    </lineage>
</organism>
<evidence type="ECO:0000313" key="8">
    <source>
        <dbReference type="Proteomes" id="UP001207654"/>
    </source>
</evidence>
<dbReference type="InterPro" id="IPR001242">
    <property type="entry name" value="Condensation_dom"/>
</dbReference>
<dbReference type="Gene3D" id="2.30.38.10">
    <property type="entry name" value="Luciferase, Domain 3"/>
    <property type="match status" value="5"/>
</dbReference>
<feature type="domain" description="Carrier" evidence="6">
    <location>
        <begin position="1020"/>
        <end position="1094"/>
    </location>
</feature>
<evidence type="ECO:0000259" key="6">
    <source>
        <dbReference type="PROSITE" id="PS50075"/>
    </source>
</evidence>
<evidence type="ECO:0000256" key="2">
    <source>
        <dbReference type="ARBA" id="ARBA00022450"/>
    </source>
</evidence>
<evidence type="ECO:0000256" key="1">
    <source>
        <dbReference type="ARBA" id="ARBA00001957"/>
    </source>
</evidence>
<reference evidence="7 8" key="1">
    <citation type="submission" date="2022-11" db="EMBL/GenBank/DDBJ databases">
        <title>Minimal conservation of predation-associated metabolite biosynthetic gene clusters underscores biosynthetic potential of Myxococcota including descriptions for ten novel species: Archangium lansinium sp. nov., Myxococcus landrumus sp. nov., Nannocystis bai.</title>
        <authorList>
            <person name="Ahearne A."/>
            <person name="Stevens C."/>
            <person name="Phillips K."/>
        </authorList>
    </citation>
    <scope>NUCLEOTIDE SEQUENCE [LARGE SCALE GENOMIC DNA]</scope>
    <source>
        <strain evidence="7 8">MIWBW</strain>
    </source>
</reference>
<dbReference type="Pfam" id="PF00668">
    <property type="entry name" value="Condensation"/>
    <property type="match status" value="8"/>
</dbReference>
<dbReference type="SUPFAM" id="SSF56801">
    <property type="entry name" value="Acetyl-CoA synthetase-like"/>
    <property type="match status" value="5"/>
</dbReference>
<gene>
    <name evidence="7" type="ORF">OV287_36000</name>
</gene>
<dbReference type="PANTHER" id="PTHR45527:SF14">
    <property type="entry name" value="PLIPASTATIN SYNTHASE SUBUNIT B"/>
    <property type="match status" value="1"/>
</dbReference>
<keyword evidence="8" id="KW-1185">Reference proteome</keyword>
<dbReference type="PROSITE" id="PS50075">
    <property type="entry name" value="CARRIER"/>
    <property type="match status" value="5"/>
</dbReference>
<keyword evidence="4" id="KW-0677">Repeat</keyword>
<dbReference type="CDD" id="cd05930">
    <property type="entry name" value="A_NRPS"/>
    <property type="match status" value="2"/>
</dbReference>
<comment type="caution">
    <text evidence="7">The sequence shown here is derived from an EMBL/GenBank/DDBJ whole genome shotgun (WGS) entry which is preliminary data.</text>
</comment>
<dbReference type="Gene3D" id="3.30.559.10">
    <property type="entry name" value="Chloramphenicol acetyltransferase-like domain"/>
    <property type="match status" value="8"/>
</dbReference>
<dbReference type="Gene3D" id="3.30.559.30">
    <property type="entry name" value="Nonribosomal peptide synthetase, condensation domain"/>
    <property type="match status" value="8"/>
</dbReference>
<dbReference type="CDD" id="cd17652">
    <property type="entry name" value="A_NRPS_CmdD_like"/>
    <property type="match status" value="2"/>
</dbReference>
<dbReference type="InterPro" id="IPR010060">
    <property type="entry name" value="NRPS_synth"/>
</dbReference>
<feature type="domain" description="Carrier" evidence="6">
    <location>
        <begin position="2531"/>
        <end position="2606"/>
    </location>
</feature>
<evidence type="ECO:0000256" key="5">
    <source>
        <dbReference type="SAM" id="MobiDB-lite"/>
    </source>
</evidence>
<feature type="domain" description="Carrier" evidence="6">
    <location>
        <begin position="3597"/>
        <end position="3671"/>
    </location>
</feature>
<dbReference type="Pfam" id="PF13193">
    <property type="entry name" value="AMP-binding_C"/>
    <property type="match status" value="5"/>
</dbReference>
<evidence type="ECO:0000256" key="4">
    <source>
        <dbReference type="ARBA" id="ARBA00022737"/>
    </source>
</evidence>
<dbReference type="NCBIfam" id="NF004282">
    <property type="entry name" value="PRK05691.1"/>
    <property type="match status" value="3"/>
</dbReference>
<feature type="domain" description="Carrier" evidence="6">
    <location>
        <begin position="6167"/>
        <end position="6241"/>
    </location>
</feature>
<dbReference type="NCBIfam" id="TIGR01733">
    <property type="entry name" value="AA-adenyl-dom"/>
    <property type="match status" value="5"/>
</dbReference>
<accession>A0ABT4AE21</accession>
<dbReference type="CDD" id="cd19531">
    <property type="entry name" value="LCL_NRPS-like"/>
    <property type="match status" value="3"/>
</dbReference>
<dbReference type="Gene3D" id="3.30.300.30">
    <property type="match status" value="5"/>
</dbReference>
<feature type="region of interest" description="Disordered" evidence="5">
    <location>
        <begin position="25"/>
        <end position="48"/>
    </location>
</feature>
<dbReference type="InterPro" id="IPR009081">
    <property type="entry name" value="PP-bd_ACP"/>
</dbReference>
<sequence>MSDILKRLANLSPEKRDLLLKQLQAKGARTPQVSGLPPIERRPREDAPQPLSFAQQRLWFLEQLEPGTTRYNLPVAVRLQGWLDAQLLERVFNELQRRHETLRTTFRMEGDASVQVIAPTAGLRLPVVDLTVLPAERREAEALRLATEEALRPFDLERGPLLRATLLKLGEQEHVLALNMHHIVSDGWSMGVLVREMGLIYAAFSQGQPSPLPELSLQYADYAVWLRQWLQGKELERQLSYWREQLAGVSPALELPTDKPRPPEQTFHGAAVSMPLTKQLTESIKALCQREGVTPFMALLASFQVVLHRYSGQEDFCVGSTLAGRDQAEIEGLIGFFVNTLALRARLEGNPTFRELLKRVKETTVRGLAHQHLPFEKLVEELKPERNLGRSPIFQVLFAFLNAPMSELNMPGLSLRPLDMGLSVPKFELELTFTEGPDGLQGNFTYNTDLFDASTISRMAEHLRVVLEGVVAAPEARLSELPLLTPAERQQVLVDWNQSRRELPESPLVHRLFEAQVLRTPDAPALCFGDETLSYAELNARANQLARHLRRLGVGPDVLVSICLERSLDLVVAILATLKAGGAWLPLDPTLPSERLDFIASDAWAPVLLTHSSLEHLLDRRGFVFFMDDDWSRVEHESEDNLDIPVDGANLAYVIYTSGSTGRPKGTLLQHRGLCNTALQTLDFMALRPGCRLLQFFSSAFDASVSEVFPSLLSGACLVLASRDELLPGAPLLKLVQEQSITTLKLTPSVLAQMEPDGLRGVQTLISAGEACSPELVARFSPGRRFVNAYGPTEASVCATVNSEVDAQRVSIGRPFHNVRAYVLDSHLQPVPVGVPGELFIGGVGLARGYLGRPELTAERFIPNPFSSEPGARLYRTGDKVRWLADGNLEYLGRIDFQVKLRGFRIELGEVESVLVQHSSVREAVVALREDTPGHKRLVAYLVPTSPLPSGEGRGEGISGPGLNPEAVRTWLRQKLPDYMVPSAFVSLEALPINSSGKVDRKALPAPDFSRSELKSSYTAPRNDVEQRLCDIWAQVLGLPQVGIHDNFFELGGDSIISLQVVARARRAGLVLATRHLFQHQTVAQLVQVVKSASEPLGEQGPVSGPVPLTPVQFHWLRHGPEHAHHFNQSVFVASRQPLEPSLLEKALQHLLSHHDALRLRFRQHEGSWLQDNAGPEETPFHLLQVDLSSTPASEQSAALEAEASRLQASFNLSQPPLVRAALFHMGDGQQRLLLAVHHLIVDAVSWRVLLEDLESAYQQLQQSFVVTLPAKTSSFQSWARRLQAHAHSEELAAEAPLWMDEARQQVAPLPTDTSGLNTNDSERAISVSLDTEETRLLLQEVPSAWRAHINDVLLTALAQALREWTGQAQALVNLEGHGREELFSNVDLSRTVGWFTSFTPVLLPLPSGGSAGDCLRSVRDSLRRLPHHGIGFGLLEWLGPPEVAQQLQALPAPQVAFNYLGQLDATAAASRLFSLASEPSGLRIAPSGSRLHVLEVNGSVFQGRLQLSFGYSTHLHHAATIESLAGRFLHHLRALISLRASEDARRFSPGDFPLAALSQPSLDTLLRQAGPDVEDLYPLTPTQQGMLFHALLTPSSSAYFEQLSWMVTSTLDLPAFLRAWQTCLQRNTIFRSSFHWEGLDSPLQVVHSQVELPFEQLDWSTLPASEQQARFEQLLLQDKQRGIDLRRAPLVRLTAIRMAEDHVRFLWSHHHLLVDGWSLGLLIGEVFSLYESFRSGLSPQLAPKPPFRDYISWLSRRDASSDEAYWRSYLEGFSAPTPLPADTHAAPPRGQPPAYHPIEMTLSTEATASLQAFARQHQLTLNTLALAAWGFVLSRYSGEQDVVFGNTVAGRPPELPGADTMVGIFINSLPIRVRLPSGTSPLMPWLQSLQTQQLEQRQYEHSPLVQVQAFSQVPRGTSLFDSLFVFENYPLDTSLTGSASSLQVSDLQAIDHNHYPLNLAVHPGAALRLCLTYESPRFEPAAMQRLLEHWRTALMALTSASSLGDVTLLSDAERLQVLGEWSRTPGFPPEQPVHRLIEAHAHLTPHAPAVRFGDELLTYSQLNSRANQLARHLRRLGVGPEVLVSLCLERSVELVVSMLATLKAGGAWLSLDPSLPSERLDFIASDALSPVLLTHSCLEHLLDRRGFVFLFDEHWERVELESEDDLNLSFDGGNLAYVIYTSGSTGRPKGTLLTHGGLANTALQAARAHGYRPDSRVLQFASTSFDASVCEVFSSLVAGACLCLASKEQLLPSEPLRSLLVQQSITAVTLTPSVLAQLEPQGLPNLETLISAGEACTPELARRWSQGRTLLNAYGPTEVTICATITGPVDAERLSIGRALPNVQVYVLDERLQPVAPGVPGELYVGGAGLARGYLGRPELTAERFIPHPFAALPGERLYRTGDKVRWSARGELEYLGRIDFQVKLRGFRIELGEVESVLREQPGVHESVVVLREDSPGDKRLVAYVVPSAGEQVEPQSLRTALLSRLPEYMVPSAFVSLAVLPLTTSGKVDRKALPAPAGSGTASSEYVSPRTDTELRLASIWSEVLDVHQVGLHDDFMSLGGHSLLATQVVSRIRASFGVELPLRILFEATTLQALATVIESTSRATNAPARPPLRPVSREESLPLSFSQQRLWFLEQLEPGTARYNVPVTVRLQGVLDAPVLERVFNELLRRHEPLRTTFRTESDKSVQLIAPAAEQRLPVVDLTVIPAVRREAETLRLATEEAQRPFDLERGPLLRATLLKLDEQEHVLLLNMHHIVSDGWSMGVLVREVAALYQAFSSNQPSPLPELPVQYADYATWQRQWLQGEELERQLSFWRQQLAGAAPVLELPTDRPRPPEQTFNGATLDLPLSLELTADLKSLCQREGVTPFMLLLSAFQVVLRRYSGQEDFCIGSPIAGRDQAELEGLLGFFVNTLVLRTRMEGNPTFRELLRRVRETTLGAYAHQHLPFEKLVEELQPERNLGRAPVFQVLFAFQNAPVGELNVPGLALRPLATGTNVSKFELELAFNETPSGFQGSFVYNTDLFDASTITRLGEHLRVLLEGVVAAPEAHLSELPLLTPTERQQVLVDWNQAQRDLPESPLVHRLFEAQVLRAPDAPALRFGDETLTYGELNARANQLAHHLRRLGVGPDVLVSICLERSPDLVAAMLATLKAGGAWLPLDPTLPSERLEFIASDAGPRVLITRSSLKQLLGAHEPMLLVDEHREQVEREPTGNLEVEIDGGNLAYVIYTSGSTGRPKGTLLQHRGLCNTALQTLDFMALRPGCRLLQFFSSAFDASVSEVFPALLSGACLVLASRDELLPGAPLLKLVQEQSITTLKLTPSVLAQMEPDGLRGVQTLISAGEACSPELVARFSPGRRFVNAYGPTEASVCATVNTKVDAQRVSIGRPFHNVRAYVLDSHLQPVPVGVPGELFIGGVGLARGYLGRPELTAERFIPNPFSSEPGARLYRTGDKVRWLADGNLEYLGRIDFQVKLRGFRIELGEVESVLAQHPSVREAVVALREDTPGHKRLVAYLVPTSPLPSGEGRGEGISGPGLNPEAVRTWLRQKLPEYMVPSAFVSLDALPLNSSGKVDRKALPAPDFSRSELKSAYAAPRNDTEQRLCDIWSKVLSAPQVGIHDNFFELGGDSIISLQVVARARQAGLVLTTRQLFQHQTVAQLAQVVKSASEPLGEQGPVTGPVPLTPIQFHLLRHDPEHAHHFNQSVLVASRQPLEPARLEKALAQVVAHHDALRLSFRQHEGAWLQDNANPEQASVHLLQVDLSATPTTEQSAALDAEASRLQASFDLSQPPLLRAALFHLGDGQQRLLLAVHHLVVDAVSWRVLLEDLESTYQQLQHSAQATLPAKTTSFQAWARRLQAHAHSEALRNEAALWLDEARKQVAPLPTDASGPNTYASERAVSISLDTEETKLLLQEVPTAWRAHINDVLLTALAQALSEWTGQSQVLVDLEGHGREELFNDVDLSRTVGWFTSLTPVLLPVPSGGSTGECLRSVRDSLRRLPHHGIGFGLLKWQGPPDVAQRLNAQPAPQIAFNYLGQLDATAAASRLFSLATESFGPGISPSGTRLHPLEINGSVFQGRLQLAFSYSAHLHHAATIESLAGRFLHHLRTLISLRTSEDARRFSPGDFPLAALSQPKLDTLLRQAGPDVEDLYPLTPTQQGMLFHALLTPESATYFEQLSWTVTSALDLPAFLRAWKTCLQRNTIFRSSFHWEGLEAPLQVVHAQVELPFEQLDWSALPASEQQARFEQLLLQDKQRGIDLRRAPLVRLTAVRLAEDRVRFLWSHHHLLVDGWSLGLLISEVFSLYESFRSGLSPQLAPKPPFRDYLDWLSRRDASADEAYWRSYLEGFSAPTPLPADTHAAPLQGQPPAHHSLELGLSTEATASLQAFARQHQLTLHTLAIATWGLVLSRYSGEQDVVFGNTVAGRPPELPGSDTMVGIFINSLPIRVQLPSGTSPLVPWLQSLQTQQLEQRQYEHSPLVQVQAFSQVSRGTSLFDSLLVFENYPLDASLEGSPSSLQVSGLQGFEHTNYPLTLSVLPGAALRLRAVYDSPRFEPASMQRLLEHWRSALLALASASRVDEVSLLSEAERHQVLVQWNDTSADFPAEACIHHLFEQQVALRPDAIAVEFGDQRLTYRQLEARSNQLARLLRAHGVGPDVLVALSLERSLELIISLLAILKAGGAYLPLDASYPAQRLAFMLEDASPLLLLTSRALLLQIPLPTPISTLLVDEVNLEGLSPAPLASGVTSRNLAYVDFTSGTTGRPKGVAIEHRSVLRLFHGIHYAHLGPEETFLLIAPISFDASTLELWGPLLFGGRLVVFPPQSPSDLELLSQTLTRHKVTTLHLTAGLFSQVVEHKPDCLRGLRQLLTGGDVVSAPHVRRVLASLGIPVTACYGPTESTLFTSCFRMSRPEQVGSAVPIGSPIANTQVYLLDASFQPVPAGVPGELYIGGDGLARGYLSRPELTAERFLPNPFGAPGTRLYRTGDLARWRPDGVLEFLGRDDKQVKVRGYRIELSEVESALLAHPFVREAVAIVREDVPGDKRLVAYVVASPAQALDAGTLRSFLQQRLPEFMLPSAFVHLDALPLTSNAKVDRKALPAPDGALSSTAEYVAPHSETEQRLASLWCEVLRVQRVGLHDNFFTLGGHSLLATQVISRIRAAFDVELPLRSLFETPTLEALARAIETTTRSTPALPPLRPVSRQQPLPLSFAQQRLWFLDQLVPDSALYNMPAPLRLEGTLDTVALERSLSELLRRHEVLRTTFPSDSGQPLQVIAPPAPIALERTDLSALPAHEREAEAHRLLGEESRKPFSLARGPLLRALLLKLSDTEHMLLLNMHHIISDGWSMSVLAREVAALYEAFSSGQPSPLPELPVQYADYAAWQRGWLQGEALEAQLSYWRQQLAHAPQLLELPTDRPRPAVQSYRGANLSRVMPRALSQALEALCQREGVTSFMVLLAGFQALLSRYSGQTDIVVGTDIAGRTHADTEGLIGFFVNQLVMRGDLSGTPTFRELMSRARQVALGAYAHQDVPFEELVRVLNPERSLAHAPIFQVKLVLQNTPAPEVRLPGLTLRGAESNTGAAKFDLTLSINETEQGLSCMCDYSTDLFDTSTMARLLEHLQVLLEAAVTNPDLRLTSLALLTASERQQVLVDWNGTRTEHEDTCAHHLIEAQVQRTPDAIAVRFGEQSLTYRQLDERANQLAWHLRSLGVGPEVLVGLCVERSADLVVAILAILKAGGAWLPLDPTYPTERLAFMLRDARPPVLLAQEHLADELPVQNELLVCLDSEWDAIATQPVQTPDVRVRPENLAYVIYTSGSTGRPKGTLLQHRGLCNTARRTIDAMRLRPGSRVLQFASIGFDASVWEMLPTLMAGGQLHLAPREELMPGAPLHQLLQQRAITAATLTPSVLAQLEPRGLETLETLTSAGEACTSELVARWKPGRRFINAYGPTETTICATLDTEVEERRVTIGRPFDNVQAYVLDARLQPMPVGVPGELCIGGAGLARGYLGRPELTAERFIPNPFASQPGERLYRTGDKVRWLADGNLEYLGRIDFQVKLRGFRIELGEVESVLASHPSVREAVVVLREDGADGKKLVAYVVPGEGDTAEVGILRAFAGEKLPEYMVPSAFVVLQALPLTPSGKVDRGALPAPTLEDRRQRKPYTAPRTPTEELLTQLWAQVLSLPQVGIHDNFFDLGGDSLLCVRLVAQAAQAGLALQVKQLFQHQTVAELAPVVGTIAPRPEVSQEEGAPRGDEELPMLPHQKWLVETFDMETQTWASTLFWDVPAETRVDLLRASVAFLSEQQDVLRLRLQRTAEGWTSRLLASAGEPHVEELDLTGRTPEAQREAMMEVARRLQSHLSITRGPVLALVVCRLGGSGPDKLILSLHHCMYDGYAMPMLLGDLHTTYMRLASGQPPKPLAVSTSYRQYMLTVAAQGRSPEAMREARAFWLDEARLRPSSPMPVDMQGGQHTTHNSRRLSTPIAPELADRLADYVRAHGDVYLNDLLLFGLARAWARWSGDRPLRVDVEHNGRADMVPGVDLSRTVGPTNLKFPMVFELKAAEAPSVAFASAKRTVRETMAHALDYGLLRYGPDETVRQRLAACGSPQVFFNNKGATLGKPQQEAPMPGGIEFIVPPRLDGKADIISYDLMIECDGAGPAMQITWVYSGDIHREETLRSLAEDLYAQLAALLDEI</sequence>
<feature type="region of interest" description="Disordered" evidence="5">
    <location>
        <begin position="6462"/>
        <end position="6481"/>
    </location>
</feature>
<dbReference type="InterPro" id="IPR000873">
    <property type="entry name" value="AMP-dep_synth/lig_dom"/>
</dbReference>
<dbReference type="RefSeq" id="WP_267538562.1">
    <property type="nucleotide sequence ID" value="NZ_JAPNKA010000001.1"/>
</dbReference>
<dbReference type="InterPro" id="IPR010071">
    <property type="entry name" value="AA_adenyl_dom"/>
</dbReference>
<dbReference type="PROSITE" id="PS00455">
    <property type="entry name" value="AMP_BINDING"/>
    <property type="match status" value="5"/>
</dbReference>
<dbReference type="NCBIfam" id="TIGR01720">
    <property type="entry name" value="NRPS-para261"/>
    <property type="match status" value="2"/>
</dbReference>
<protein>
    <submittedName>
        <fullName evidence="7">Non-ribosomal peptide synthase/polyketide synthase</fullName>
    </submittedName>
</protein>
<dbReference type="Gene3D" id="3.40.50.980">
    <property type="match status" value="10"/>
</dbReference>
<proteinExistence type="predicted"/>
<dbReference type="Gene3D" id="1.10.1200.10">
    <property type="entry name" value="ACP-like"/>
    <property type="match status" value="5"/>
</dbReference>
<dbReference type="InterPro" id="IPR006162">
    <property type="entry name" value="Ppantetheine_attach_site"/>
</dbReference>
<dbReference type="EMBL" id="JAPNKA010000001">
    <property type="protein sequence ID" value="MCY1079870.1"/>
    <property type="molecule type" value="Genomic_DNA"/>
</dbReference>
<dbReference type="CDD" id="cd19543">
    <property type="entry name" value="DCL_NRPS"/>
    <property type="match status" value="2"/>
</dbReference>
<keyword evidence="3" id="KW-0597">Phosphoprotein</keyword>
<dbReference type="InterPro" id="IPR025110">
    <property type="entry name" value="AMP-bd_C"/>
</dbReference>
<evidence type="ECO:0000313" key="7">
    <source>
        <dbReference type="EMBL" id="MCY1079870.1"/>
    </source>
</evidence>
<comment type="cofactor">
    <cofactor evidence="1">
        <name>pantetheine 4'-phosphate</name>
        <dbReference type="ChEBI" id="CHEBI:47942"/>
    </cofactor>
</comment>